<dbReference type="Proteomes" id="UP000321307">
    <property type="component" value="Unassembled WGS sequence"/>
</dbReference>
<evidence type="ECO:0000313" key="1">
    <source>
        <dbReference type="EMBL" id="TXE22532.1"/>
    </source>
</evidence>
<dbReference type="Gene3D" id="2.60.40.1090">
    <property type="entry name" value="Fimbrial-type adhesion domain"/>
    <property type="match status" value="1"/>
</dbReference>
<dbReference type="GO" id="GO:0009289">
    <property type="term" value="C:pilus"/>
    <property type="evidence" value="ECO:0007669"/>
    <property type="project" value="InterPro"/>
</dbReference>
<evidence type="ECO:0000313" key="2">
    <source>
        <dbReference type="Proteomes" id="UP000321307"/>
    </source>
</evidence>
<dbReference type="GO" id="GO:0007155">
    <property type="term" value="P:cell adhesion"/>
    <property type="evidence" value="ECO:0007669"/>
    <property type="project" value="InterPro"/>
</dbReference>
<name>A0A9X9BZA2_9GAMM</name>
<dbReference type="AlphaFoldDB" id="A0A9X9BZA2"/>
<comment type="caution">
    <text evidence="1">The sequence shown here is derived from an EMBL/GenBank/DDBJ whole genome shotgun (WGS) entry which is preliminary data.</text>
</comment>
<protein>
    <submittedName>
        <fullName evidence="1">Type 1 fimbrial protein</fullName>
    </submittedName>
</protein>
<sequence length="207" mass="21150">MLNPVPVWPGNAQQYLCLGLAGVLSYFTVNGCWAADSQTITFNITVPAVTCTVTPQNVTVSADIDGTAFVNKAWQTGGEQNLNVGLSCQGNGAAGKLPKLTIAPAASTSVLAGSSDFLFRDSTSTSKGFGVAIFNKAAGSITKNATTDMVKNGDTAWTGPTGASGADLTQTITLSTGIACGPQANCTPSKLEPGNLKASVIFNFAYN</sequence>
<dbReference type="InterPro" id="IPR008966">
    <property type="entry name" value="Adhesion_dom_sf"/>
</dbReference>
<gene>
    <name evidence="1" type="ORF">FOT63_25465</name>
</gene>
<dbReference type="SUPFAM" id="SSF49401">
    <property type="entry name" value="Bacterial adhesins"/>
    <property type="match status" value="1"/>
</dbReference>
<reference evidence="1 2" key="1">
    <citation type="submission" date="2019-07" db="EMBL/GenBank/DDBJ databases">
        <title>Serratia strains were isolated from fresh produce.</title>
        <authorList>
            <person name="Cho G.-S."/>
            <person name="Stein M."/>
            <person name="Lee W."/>
            <person name="Suh S.H."/>
            <person name="Franz C.M.A.P."/>
        </authorList>
    </citation>
    <scope>NUCLEOTIDE SEQUENCE [LARGE SCALE GENOMIC DNA]</scope>
    <source>
        <strain evidence="1 2">S17</strain>
    </source>
</reference>
<organism evidence="1 2">
    <name type="scientific">Serratia ureilytica</name>
    <dbReference type="NCBI Taxonomy" id="300181"/>
    <lineage>
        <taxon>Bacteria</taxon>
        <taxon>Pseudomonadati</taxon>
        <taxon>Pseudomonadota</taxon>
        <taxon>Gammaproteobacteria</taxon>
        <taxon>Enterobacterales</taxon>
        <taxon>Yersiniaceae</taxon>
        <taxon>Serratia</taxon>
    </lineage>
</organism>
<proteinExistence type="predicted"/>
<dbReference type="RefSeq" id="WP_147839254.1">
    <property type="nucleotide sequence ID" value="NZ_VOUP01000055.1"/>
</dbReference>
<accession>A0A9X9BZA2</accession>
<dbReference type="InterPro" id="IPR036937">
    <property type="entry name" value="Adhesion_dom_fimbrial_sf"/>
</dbReference>
<dbReference type="EMBL" id="VOUP01000055">
    <property type="protein sequence ID" value="TXE22532.1"/>
    <property type="molecule type" value="Genomic_DNA"/>
</dbReference>